<comment type="caution">
    <text evidence="3">The sequence shown here is derived from an EMBL/GenBank/DDBJ whole genome shotgun (WGS) entry which is preliminary data.</text>
</comment>
<gene>
    <name evidence="3" type="ORF">DX915_01615</name>
</gene>
<evidence type="ECO:0000256" key="1">
    <source>
        <dbReference type="ARBA" id="ARBA00023125"/>
    </source>
</evidence>
<evidence type="ECO:0000259" key="2">
    <source>
        <dbReference type="PROSITE" id="PS50943"/>
    </source>
</evidence>
<reference evidence="3 4" key="1">
    <citation type="submission" date="2018-08" db="EMBL/GenBank/DDBJ databases">
        <title>Draft genome sequence of Dialister pneumosintes KCOM 1685.</title>
        <authorList>
            <person name="Kook J.-K."/>
            <person name="Park S.-N."/>
            <person name="Lim Y.K."/>
        </authorList>
    </citation>
    <scope>NUCLEOTIDE SEQUENCE [LARGE SCALE GENOMIC DNA]</scope>
    <source>
        <strain evidence="3 4">KCOM 1685</strain>
    </source>
</reference>
<organism evidence="3 4">
    <name type="scientific">Dialister pneumosintes</name>
    <dbReference type="NCBI Taxonomy" id="39950"/>
    <lineage>
        <taxon>Bacteria</taxon>
        <taxon>Bacillati</taxon>
        <taxon>Bacillota</taxon>
        <taxon>Negativicutes</taxon>
        <taxon>Veillonellales</taxon>
        <taxon>Veillonellaceae</taxon>
        <taxon>Dialister</taxon>
    </lineage>
</organism>
<protein>
    <submittedName>
        <fullName evidence="3">XRE family transcriptional regulator</fullName>
    </submittedName>
</protein>
<dbReference type="Pfam" id="PF01381">
    <property type="entry name" value="HTH_3"/>
    <property type="match status" value="1"/>
</dbReference>
<dbReference type="EMBL" id="QWKU01000001">
    <property type="protein sequence ID" value="RID94262.1"/>
    <property type="molecule type" value="Genomic_DNA"/>
</dbReference>
<dbReference type="InterPro" id="IPR001387">
    <property type="entry name" value="Cro/C1-type_HTH"/>
</dbReference>
<dbReference type="InterPro" id="IPR010982">
    <property type="entry name" value="Lambda_DNA-bd_dom_sf"/>
</dbReference>
<dbReference type="SUPFAM" id="SSF47413">
    <property type="entry name" value="lambda repressor-like DNA-binding domains"/>
    <property type="match status" value="1"/>
</dbReference>
<keyword evidence="4" id="KW-1185">Reference proteome</keyword>
<name>A0ABX9MAS9_9FIRM</name>
<dbReference type="PROSITE" id="PS50943">
    <property type="entry name" value="HTH_CROC1"/>
    <property type="match status" value="1"/>
</dbReference>
<feature type="domain" description="HTH cro/C1-type" evidence="2">
    <location>
        <begin position="6"/>
        <end position="61"/>
    </location>
</feature>
<dbReference type="CDD" id="cd00093">
    <property type="entry name" value="HTH_XRE"/>
    <property type="match status" value="1"/>
</dbReference>
<dbReference type="RefSeq" id="WP_119056012.1">
    <property type="nucleotide sequence ID" value="NZ_QWKU01000001.1"/>
</dbReference>
<dbReference type="Gene3D" id="1.10.260.40">
    <property type="entry name" value="lambda repressor-like DNA-binding domains"/>
    <property type="match status" value="1"/>
</dbReference>
<keyword evidence="1" id="KW-0238">DNA-binding</keyword>
<evidence type="ECO:0000313" key="4">
    <source>
        <dbReference type="Proteomes" id="UP000266262"/>
    </source>
</evidence>
<dbReference type="SMART" id="SM00530">
    <property type="entry name" value="HTH_XRE"/>
    <property type="match status" value="1"/>
</dbReference>
<proteinExistence type="predicted"/>
<dbReference type="Proteomes" id="UP000266262">
    <property type="component" value="Unassembled WGS sequence"/>
</dbReference>
<sequence length="117" mass="13538">MLGENLKYLRLKKGLSQDYVAKYLDKKSFTTIQKWESNISEPSLKDTRKLCRLFNVDIDTLINKSFLNKDGDVANLNSLIKIEDILSTATYMTYGGKELSDKEKKQIRNILKTILEE</sequence>
<accession>A0ABX9MAS9</accession>
<evidence type="ECO:0000313" key="3">
    <source>
        <dbReference type="EMBL" id="RID94262.1"/>
    </source>
</evidence>
<dbReference type="PANTHER" id="PTHR46558">
    <property type="entry name" value="TRACRIPTIONAL REGULATORY PROTEIN-RELATED-RELATED"/>
    <property type="match status" value="1"/>
</dbReference>
<dbReference type="PANTHER" id="PTHR46558:SF11">
    <property type="entry name" value="HTH-TYPE TRANSCRIPTIONAL REGULATOR XRE"/>
    <property type="match status" value="1"/>
</dbReference>